<keyword evidence="4 6" id="KW-0378">Hydrolase</keyword>
<dbReference type="GO" id="GO:0005576">
    <property type="term" value="C:extracellular region"/>
    <property type="evidence" value="ECO:0007669"/>
    <property type="project" value="UniProtKB-ARBA"/>
</dbReference>
<evidence type="ECO:0000256" key="3">
    <source>
        <dbReference type="ARBA" id="ARBA00022729"/>
    </source>
</evidence>
<dbReference type="PANTHER" id="PTHR43806">
    <property type="entry name" value="PEPTIDASE S8"/>
    <property type="match status" value="1"/>
</dbReference>
<dbReference type="AlphaFoldDB" id="A0A2T2PCX7"/>
<gene>
    <name evidence="10" type="ORF">BS50DRAFT_644409</name>
</gene>
<dbReference type="PRINTS" id="PR00723">
    <property type="entry name" value="SUBTILISIN"/>
</dbReference>
<keyword evidence="3 7" id="KW-0732">Signal</keyword>
<reference evidence="10 11" key="1">
    <citation type="journal article" date="2018" name="Front. Microbiol.">
        <title>Genome-Wide Analysis of Corynespora cassiicola Leaf Fall Disease Putative Effectors.</title>
        <authorList>
            <person name="Lopez D."/>
            <person name="Ribeiro S."/>
            <person name="Label P."/>
            <person name="Fumanal B."/>
            <person name="Venisse J.S."/>
            <person name="Kohler A."/>
            <person name="de Oliveira R.R."/>
            <person name="Labutti K."/>
            <person name="Lipzen A."/>
            <person name="Lail K."/>
            <person name="Bauer D."/>
            <person name="Ohm R.A."/>
            <person name="Barry K.W."/>
            <person name="Spatafora J."/>
            <person name="Grigoriev I.V."/>
            <person name="Martin F.M."/>
            <person name="Pujade-Renaud V."/>
        </authorList>
    </citation>
    <scope>NUCLEOTIDE SEQUENCE [LARGE SCALE GENOMIC DNA]</scope>
    <source>
        <strain evidence="10 11">Philippines</strain>
    </source>
</reference>
<dbReference type="PROSITE" id="PS00137">
    <property type="entry name" value="SUBTILASE_HIS"/>
    <property type="match status" value="1"/>
</dbReference>
<dbReference type="Gene3D" id="3.30.70.80">
    <property type="entry name" value="Peptidase S8 propeptide/proteinase inhibitor I9"/>
    <property type="match status" value="1"/>
</dbReference>
<keyword evidence="2 6" id="KW-0645">Protease</keyword>
<dbReference type="InterPro" id="IPR037045">
    <property type="entry name" value="S8pro/Inhibitor_I9_sf"/>
</dbReference>
<evidence type="ECO:0000259" key="9">
    <source>
        <dbReference type="Pfam" id="PF05922"/>
    </source>
</evidence>
<evidence type="ECO:0000313" key="10">
    <source>
        <dbReference type="EMBL" id="PSN75517.1"/>
    </source>
</evidence>
<comment type="similarity">
    <text evidence="1 6">Belongs to the peptidase S8 family.</text>
</comment>
<evidence type="ECO:0000313" key="11">
    <source>
        <dbReference type="Proteomes" id="UP000240883"/>
    </source>
</evidence>
<dbReference type="GO" id="GO:0006508">
    <property type="term" value="P:proteolysis"/>
    <property type="evidence" value="ECO:0007669"/>
    <property type="project" value="UniProtKB-KW"/>
</dbReference>
<dbReference type="InterPro" id="IPR022398">
    <property type="entry name" value="Peptidase_S8_His-AS"/>
</dbReference>
<dbReference type="InterPro" id="IPR010259">
    <property type="entry name" value="S8pro/Inhibitor_I9"/>
</dbReference>
<name>A0A2T2PCX7_CORCC</name>
<dbReference type="Pfam" id="PF00082">
    <property type="entry name" value="Peptidase_S8"/>
    <property type="match status" value="1"/>
</dbReference>
<dbReference type="OrthoDB" id="206201at2759"/>
<dbReference type="InterPro" id="IPR036852">
    <property type="entry name" value="Peptidase_S8/S53_dom_sf"/>
</dbReference>
<feature type="domain" description="Peptidase S8/S53" evidence="8">
    <location>
        <begin position="161"/>
        <end position="386"/>
    </location>
</feature>
<proteinExistence type="inferred from homology"/>
<dbReference type="Gene3D" id="3.40.50.200">
    <property type="entry name" value="Peptidase S8/S53 domain"/>
    <property type="match status" value="1"/>
</dbReference>
<feature type="signal peptide" evidence="7">
    <location>
        <begin position="1"/>
        <end position="22"/>
    </location>
</feature>
<dbReference type="Pfam" id="PF05922">
    <property type="entry name" value="Inhibitor_I9"/>
    <property type="match status" value="1"/>
</dbReference>
<dbReference type="GO" id="GO:0004252">
    <property type="term" value="F:serine-type endopeptidase activity"/>
    <property type="evidence" value="ECO:0007669"/>
    <property type="project" value="UniProtKB-UniRule"/>
</dbReference>
<keyword evidence="11" id="KW-1185">Reference proteome</keyword>
<dbReference type="SUPFAM" id="SSF54897">
    <property type="entry name" value="Protease propeptides/inhibitors"/>
    <property type="match status" value="1"/>
</dbReference>
<evidence type="ECO:0000259" key="8">
    <source>
        <dbReference type="Pfam" id="PF00082"/>
    </source>
</evidence>
<evidence type="ECO:0000256" key="1">
    <source>
        <dbReference type="ARBA" id="ARBA00011073"/>
    </source>
</evidence>
<dbReference type="InterPro" id="IPR015500">
    <property type="entry name" value="Peptidase_S8_subtilisin-rel"/>
</dbReference>
<feature type="chain" id="PRO_5015783832" evidence="7">
    <location>
        <begin position="23"/>
        <end position="406"/>
    </location>
</feature>
<feature type="active site" description="Charge relay system" evidence="6">
    <location>
        <position position="196"/>
    </location>
</feature>
<dbReference type="SUPFAM" id="SSF52743">
    <property type="entry name" value="Subtilisin-like"/>
    <property type="match status" value="1"/>
</dbReference>
<evidence type="ECO:0000256" key="5">
    <source>
        <dbReference type="ARBA" id="ARBA00022825"/>
    </source>
</evidence>
<dbReference type="Proteomes" id="UP000240883">
    <property type="component" value="Unassembled WGS sequence"/>
</dbReference>
<dbReference type="FunFam" id="3.40.50.200:FF:000014">
    <property type="entry name" value="Proteinase K"/>
    <property type="match status" value="1"/>
</dbReference>
<keyword evidence="5 6" id="KW-0720">Serine protease</keyword>
<protein>
    <submittedName>
        <fullName evidence="10">Alkaline proteinase</fullName>
    </submittedName>
</protein>
<dbReference type="PANTHER" id="PTHR43806:SF58">
    <property type="entry name" value="ALKALINE PROTEASE 1-RELATED"/>
    <property type="match status" value="1"/>
</dbReference>
<dbReference type="PROSITE" id="PS00138">
    <property type="entry name" value="SUBTILASE_SER"/>
    <property type="match status" value="1"/>
</dbReference>
<organism evidence="10 11">
    <name type="scientific">Corynespora cassiicola Philippines</name>
    <dbReference type="NCBI Taxonomy" id="1448308"/>
    <lineage>
        <taxon>Eukaryota</taxon>
        <taxon>Fungi</taxon>
        <taxon>Dikarya</taxon>
        <taxon>Ascomycota</taxon>
        <taxon>Pezizomycotina</taxon>
        <taxon>Dothideomycetes</taxon>
        <taxon>Pleosporomycetidae</taxon>
        <taxon>Pleosporales</taxon>
        <taxon>Corynesporascaceae</taxon>
        <taxon>Corynespora</taxon>
    </lineage>
</organism>
<dbReference type="STRING" id="1448308.A0A2T2PCX7"/>
<dbReference type="InterPro" id="IPR000209">
    <property type="entry name" value="Peptidase_S8/S53_dom"/>
</dbReference>
<evidence type="ECO:0000256" key="2">
    <source>
        <dbReference type="ARBA" id="ARBA00022670"/>
    </source>
</evidence>
<feature type="active site" description="Charge relay system" evidence="6">
    <location>
        <position position="352"/>
    </location>
</feature>
<evidence type="ECO:0000256" key="4">
    <source>
        <dbReference type="ARBA" id="ARBA00022801"/>
    </source>
</evidence>
<evidence type="ECO:0000256" key="6">
    <source>
        <dbReference type="PROSITE-ProRule" id="PRU01240"/>
    </source>
</evidence>
<dbReference type="InterPro" id="IPR034193">
    <property type="entry name" value="PCSK9_ProteinaseK-like"/>
</dbReference>
<feature type="active site" description="Charge relay system" evidence="6">
    <location>
        <position position="163"/>
    </location>
</feature>
<dbReference type="PROSITE" id="PS51892">
    <property type="entry name" value="SUBTILASE"/>
    <property type="match status" value="1"/>
</dbReference>
<dbReference type="InterPro" id="IPR023828">
    <property type="entry name" value="Peptidase_S8_Ser-AS"/>
</dbReference>
<accession>A0A2T2PCX7</accession>
<dbReference type="InterPro" id="IPR050131">
    <property type="entry name" value="Peptidase_S8_subtilisin-like"/>
</dbReference>
<dbReference type="EMBL" id="KZ678128">
    <property type="protein sequence ID" value="PSN75517.1"/>
    <property type="molecule type" value="Genomic_DNA"/>
</dbReference>
<sequence>MSLVYSFVLALTAVFIFPVISAYPSHNTKVLTRAITGRYIIGFKDSIDSIAHVQWADSIHKRNVVRRDGSEPLSGIETMFRRINAYVGHFDPATIETIKANPDVVYVEEDQIFEMSQIESSSALITQTNSTWGLDMISHREPNVTGYVYDNTAGEGHYGYVLDSGINIEHVEFGGRASLGYNAVGTPETHYDHSGHGTHVAGTIGSTTYGVAKRSSLISVKISNETGYYFSGMIDGLDWALEDAINNDRVNRSVINISGGGPYSTAVANACLQVYREGITIVAAAGNGNRTTTWQSPAGNTGVIAVASVDHNRKRAPLSNWGPVITIFAPGEDTLSTWIGSATATHVTNGTSMAAPHVAGTALYLQKLEGLSTPDEVRERLIELSTKDVVKDPQGSPNRLLYNGAA</sequence>
<feature type="domain" description="Inhibitor I9" evidence="9">
    <location>
        <begin position="38"/>
        <end position="114"/>
    </location>
</feature>
<evidence type="ECO:0000256" key="7">
    <source>
        <dbReference type="SAM" id="SignalP"/>
    </source>
</evidence>
<dbReference type="CDD" id="cd04077">
    <property type="entry name" value="Peptidases_S8_PCSK9_ProteinaseK_like"/>
    <property type="match status" value="1"/>
</dbReference>